<protein>
    <recommendedName>
        <fullName evidence="3">PqqD family protein</fullName>
    </recommendedName>
</protein>
<comment type="caution">
    <text evidence="1">The sequence shown here is derived from an EMBL/GenBank/DDBJ whole genome shotgun (WGS) entry which is preliminary data.</text>
</comment>
<name>A0ABS1E6W9_9GAMM</name>
<accession>A0ABS1E6W9</accession>
<gene>
    <name evidence="1" type="ORF">CKO13_10725</name>
</gene>
<keyword evidence="2" id="KW-1185">Reference proteome</keyword>
<evidence type="ECO:0008006" key="3">
    <source>
        <dbReference type="Google" id="ProtNLM"/>
    </source>
</evidence>
<evidence type="ECO:0000313" key="1">
    <source>
        <dbReference type="EMBL" id="MBK1727476.1"/>
    </source>
</evidence>
<dbReference type="EMBL" id="NRSH01000159">
    <property type="protein sequence ID" value="MBK1727476.1"/>
    <property type="molecule type" value="Genomic_DNA"/>
</dbReference>
<evidence type="ECO:0000313" key="2">
    <source>
        <dbReference type="Proteomes" id="UP000738126"/>
    </source>
</evidence>
<reference evidence="1 2" key="1">
    <citation type="journal article" date="2020" name="Microorganisms">
        <title>Osmotic Adaptation and Compatible Solute Biosynthesis of Phototrophic Bacteria as Revealed from Genome Analyses.</title>
        <authorList>
            <person name="Imhoff J.F."/>
            <person name="Rahn T."/>
            <person name="Kunzel S."/>
            <person name="Keller A."/>
            <person name="Neulinger S.C."/>
        </authorList>
    </citation>
    <scope>NUCLEOTIDE SEQUENCE [LARGE SCALE GENOMIC DNA]</scope>
    <source>
        <strain evidence="1 2">DSM 15116</strain>
    </source>
</reference>
<sequence>MEPEALPGGEGDRVLEGEAAFLEIRALDGGVLAFHAGSGETHWLEGLPARLLWAGAHLGGAAPERLRERLGDEAALAEAMAGLRAAGLIR</sequence>
<dbReference type="Proteomes" id="UP000738126">
    <property type="component" value="Unassembled WGS sequence"/>
</dbReference>
<proteinExistence type="predicted"/>
<dbReference type="RefSeq" id="WP_200260846.1">
    <property type="nucleotide sequence ID" value="NZ_NRSH01000159.1"/>
</dbReference>
<organism evidence="1 2">
    <name type="scientific">Halorhodospira neutriphila</name>
    <dbReference type="NCBI Taxonomy" id="168379"/>
    <lineage>
        <taxon>Bacteria</taxon>
        <taxon>Pseudomonadati</taxon>
        <taxon>Pseudomonadota</taxon>
        <taxon>Gammaproteobacteria</taxon>
        <taxon>Chromatiales</taxon>
        <taxon>Ectothiorhodospiraceae</taxon>
        <taxon>Halorhodospira</taxon>
    </lineage>
</organism>